<gene>
    <name evidence="3" type="ORF">CGZ75_23300</name>
</gene>
<evidence type="ECO:0000313" key="3">
    <source>
        <dbReference type="EMBL" id="OXM13102.1"/>
    </source>
</evidence>
<feature type="transmembrane region" description="Helical" evidence="1">
    <location>
        <begin position="45"/>
        <end position="69"/>
    </location>
</feature>
<dbReference type="Proteomes" id="UP000215145">
    <property type="component" value="Unassembled WGS sequence"/>
</dbReference>
<reference evidence="3 4" key="1">
    <citation type="submission" date="2017-07" db="EMBL/GenBank/DDBJ databases">
        <title>Paenibacillus herberti R33 genome sequencing and assembly.</title>
        <authorList>
            <person name="Su W."/>
        </authorList>
    </citation>
    <scope>NUCLEOTIDE SEQUENCE [LARGE SCALE GENOMIC DNA]</scope>
    <source>
        <strain evidence="3 4">R33</strain>
    </source>
</reference>
<dbReference type="AlphaFoldDB" id="A0A229NTF7"/>
<name>A0A229NTF7_9BACL</name>
<evidence type="ECO:0000259" key="2">
    <source>
        <dbReference type="Pfam" id="PF09323"/>
    </source>
</evidence>
<evidence type="ECO:0000256" key="1">
    <source>
        <dbReference type="SAM" id="Phobius"/>
    </source>
</evidence>
<keyword evidence="1" id="KW-1133">Transmembrane helix</keyword>
<organism evidence="3 4">
    <name type="scientific">Paenibacillus herberti</name>
    <dbReference type="NCBI Taxonomy" id="1619309"/>
    <lineage>
        <taxon>Bacteria</taxon>
        <taxon>Bacillati</taxon>
        <taxon>Bacillota</taxon>
        <taxon>Bacilli</taxon>
        <taxon>Bacillales</taxon>
        <taxon>Paenibacillaceae</taxon>
        <taxon>Paenibacillus</taxon>
    </lineage>
</organism>
<dbReference type="EMBL" id="NMUQ01000004">
    <property type="protein sequence ID" value="OXM13102.1"/>
    <property type="molecule type" value="Genomic_DNA"/>
</dbReference>
<accession>A0A229NTF7</accession>
<feature type="transmembrane region" description="Helical" evidence="1">
    <location>
        <begin position="89"/>
        <end position="107"/>
    </location>
</feature>
<keyword evidence="1" id="KW-0812">Transmembrane</keyword>
<comment type="caution">
    <text evidence="3">The sequence shown here is derived from an EMBL/GenBank/DDBJ whole genome shotgun (WGS) entry which is preliminary data.</text>
</comment>
<dbReference type="Pfam" id="PF09323">
    <property type="entry name" value="DUF1980"/>
    <property type="match status" value="1"/>
</dbReference>
<feature type="domain" description="DUF1980" evidence="2">
    <location>
        <begin position="15"/>
        <end position="108"/>
    </location>
</feature>
<keyword evidence="4" id="KW-1185">Reference proteome</keyword>
<dbReference type="RefSeq" id="WP_089526791.1">
    <property type="nucleotide sequence ID" value="NZ_NMUQ01000004.1"/>
</dbReference>
<proteinExistence type="predicted"/>
<evidence type="ECO:0000313" key="4">
    <source>
        <dbReference type="Proteomes" id="UP000215145"/>
    </source>
</evidence>
<keyword evidence="1" id="KW-0472">Membrane</keyword>
<sequence length="108" mass="11704">MLTERSILALHHLARAVVLGILSLTATFMARAGKLKLYVEPQMILVLKLSLLALFVLSLFQLFSAVQAWKGNNVQADCNCGGHSPPAGISQSLFLYALFLLPVLLGLI</sequence>
<feature type="transmembrane region" description="Helical" evidence="1">
    <location>
        <begin position="12"/>
        <end position="33"/>
    </location>
</feature>
<protein>
    <recommendedName>
        <fullName evidence="2">DUF1980 domain-containing protein</fullName>
    </recommendedName>
</protein>
<dbReference type="InterPro" id="IPR048493">
    <property type="entry name" value="DUF1980_N"/>
</dbReference>